<reference evidence="3" key="1">
    <citation type="submission" date="2023-06" db="EMBL/GenBank/DDBJ databases">
        <title>Genomic of Agaribacillus aureum.</title>
        <authorList>
            <person name="Wang G."/>
        </authorList>
    </citation>
    <scope>NUCLEOTIDE SEQUENCE</scope>
    <source>
        <strain evidence="3">BMA12</strain>
    </source>
</reference>
<evidence type="ECO:0000313" key="4">
    <source>
        <dbReference type="Proteomes" id="UP001172083"/>
    </source>
</evidence>
<dbReference type="GO" id="GO:0016757">
    <property type="term" value="F:glycosyltransferase activity"/>
    <property type="evidence" value="ECO:0007669"/>
    <property type="project" value="UniProtKB-KW"/>
</dbReference>
<organism evidence="3 4">
    <name type="scientific">Agaribacillus aureus</name>
    <dbReference type="NCBI Taxonomy" id="3051825"/>
    <lineage>
        <taxon>Bacteria</taxon>
        <taxon>Pseudomonadati</taxon>
        <taxon>Bacteroidota</taxon>
        <taxon>Cytophagia</taxon>
        <taxon>Cytophagales</taxon>
        <taxon>Splendidivirgaceae</taxon>
        <taxon>Agaribacillus</taxon>
    </lineage>
</organism>
<dbReference type="Proteomes" id="UP001172083">
    <property type="component" value="Unassembled WGS sequence"/>
</dbReference>
<gene>
    <name evidence="3" type="ORF">QQ020_17560</name>
</gene>
<evidence type="ECO:0000313" key="3">
    <source>
        <dbReference type="EMBL" id="MDN5213886.1"/>
    </source>
</evidence>
<keyword evidence="2 3" id="KW-0808">Transferase</keyword>
<accession>A0ABT8L9G9</accession>
<keyword evidence="1 3" id="KW-0328">Glycosyltransferase</keyword>
<evidence type="ECO:0000256" key="1">
    <source>
        <dbReference type="ARBA" id="ARBA00022676"/>
    </source>
</evidence>
<comment type="caution">
    <text evidence="3">The sequence shown here is derived from an EMBL/GenBank/DDBJ whole genome shotgun (WGS) entry which is preliminary data.</text>
</comment>
<dbReference type="Gene3D" id="6.10.260.10">
    <property type="match status" value="1"/>
</dbReference>
<dbReference type="Pfam" id="PF05693">
    <property type="entry name" value="Glycogen_syn"/>
    <property type="match status" value="1"/>
</dbReference>
<evidence type="ECO:0000256" key="2">
    <source>
        <dbReference type="ARBA" id="ARBA00022679"/>
    </source>
</evidence>
<dbReference type="PANTHER" id="PTHR10176">
    <property type="entry name" value="GLYCOGEN SYNTHASE"/>
    <property type="match status" value="1"/>
</dbReference>
<dbReference type="InterPro" id="IPR008631">
    <property type="entry name" value="Glycogen_synth"/>
</dbReference>
<name>A0ABT8L9G9_9BACT</name>
<sequence>MNKRKKPRYKAEDSFLIEVAWEVCHQVGGIYTVIKTKAKEICNIWHDNYCLVGPYFKSHAEAEFEPLTDMNTPYGRVVKKLQRLGIDAHYGKWLIAGRPQAILLNPHIKEDVLESEKFRLWEKHRIESHHGDQLLNEVIGFGYLLQILAQEFGQGQKKTKQPVIWHVHEWMSATTLPDINKENPNLKTVFTTHATMLGRYISGNNDKFYEQIKNLNWLEEAKKYHIEPQARIERNAANAAQICTTVSEITAKECQYFLGRKPEIISPNGLSIERFSILHEVQNIHQQFKEEIHQFVIAHFFQHYTFDLDKTLYFFTSGRYEYHNKGFDLTLEALSKLNKKLIEENIDKNVVMFFITRKPCNHIRPQALESRGILEEVRQTCEKIEKQIGDKLFYETVANENQKLPEINKLVEDYWKLRLRRTLQSWKRESLPLLATHQLVDEENDEILNFLQKRKLNNKKEDKVKIVYHPDFISPMNPLFGMEYGQFVRGCHLGIFPSFYEPWGYTPLECLASGVPAITSDLSGFGDYVLKYLPEHQEAGIYVVNRKSESFSSITSQLANFLFSFVIKGRRDRINMRNRSEDASEKFDWNIFANHYRKAYNAAIHQE</sequence>
<dbReference type="EC" id="2.4.-.-" evidence="3"/>
<dbReference type="PANTHER" id="PTHR10176:SF3">
    <property type="entry name" value="GLYCOGEN [STARCH] SYNTHASE"/>
    <property type="match status" value="1"/>
</dbReference>
<keyword evidence="4" id="KW-1185">Reference proteome</keyword>
<dbReference type="Gene3D" id="3.40.50.2000">
    <property type="entry name" value="Glycogen Phosphorylase B"/>
    <property type="match status" value="2"/>
</dbReference>
<proteinExistence type="predicted"/>
<protein>
    <submittedName>
        <fullName evidence="3">Glycosyltransferase</fullName>
        <ecNumber evidence="3">2.4.-.-</ecNumber>
    </submittedName>
</protein>
<dbReference type="EMBL" id="JAUJEB010000004">
    <property type="protein sequence ID" value="MDN5213886.1"/>
    <property type="molecule type" value="Genomic_DNA"/>
</dbReference>
<dbReference type="SUPFAM" id="SSF53756">
    <property type="entry name" value="UDP-Glycosyltransferase/glycogen phosphorylase"/>
    <property type="match status" value="1"/>
</dbReference>